<dbReference type="AlphaFoldDB" id="A0A6S6U7E1"/>
<name>A0A6S6U7E1_9GAMM</name>
<dbReference type="InterPro" id="IPR029069">
    <property type="entry name" value="HotDog_dom_sf"/>
</dbReference>
<sequence length="348" mass="38169">MTREFSIEELNGCDDQALIALDWKNLKCLNGRLLELHAEGALGNEEFAKLPRKPILCIDQIERIDDEAIEASFTFPEAADWAYETDESLEMLFQDQLDQLVGFWGSRKANGIGRALSSGLCELKQSLNFEAGKSIGFQLEKRKWVENKTTGTGTAIFNGRILDADGEVILETQKIIVGILVPAEVHALRSQHGGEQGASGDPTVKQSGLRIPLYDVATKQSESTTDGVIDVISATQQIAPDLWPFLFHFKGDPVVPGNFGTHGMIALLKETAGEVFGLSNPLFKSMSVKKFSGMIFEDPKQIRFELKNVAKNEAGAVVAAQASLYLENLDGSLMIETPIYTFKNLTVA</sequence>
<dbReference type="Pfam" id="PF07977">
    <property type="entry name" value="FabA"/>
    <property type="match status" value="1"/>
</dbReference>
<evidence type="ECO:0000256" key="1">
    <source>
        <dbReference type="ARBA" id="ARBA00023239"/>
    </source>
</evidence>
<protein>
    <submittedName>
        <fullName evidence="2">Uncharacterized protein</fullName>
    </submittedName>
</protein>
<dbReference type="SUPFAM" id="SSF54637">
    <property type="entry name" value="Thioesterase/thiol ester dehydrase-isomerase"/>
    <property type="match status" value="1"/>
</dbReference>
<reference evidence="2" key="1">
    <citation type="submission" date="2020-01" db="EMBL/GenBank/DDBJ databases">
        <authorList>
            <person name="Meier V. D."/>
            <person name="Meier V D."/>
        </authorList>
    </citation>
    <scope>NUCLEOTIDE SEQUENCE</scope>
    <source>
        <strain evidence="2">HLG_WM_MAG_09</strain>
    </source>
</reference>
<gene>
    <name evidence="2" type="ORF">HELGO_WM24406</name>
</gene>
<dbReference type="Gene3D" id="3.10.129.10">
    <property type="entry name" value="Hotdog Thioesterase"/>
    <property type="match status" value="1"/>
</dbReference>
<dbReference type="InterPro" id="IPR013114">
    <property type="entry name" value="FabA_FabZ"/>
</dbReference>
<accession>A0A6S6U7E1</accession>
<organism evidence="2">
    <name type="scientific">uncultured Thiotrichaceae bacterium</name>
    <dbReference type="NCBI Taxonomy" id="298394"/>
    <lineage>
        <taxon>Bacteria</taxon>
        <taxon>Pseudomonadati</taxon>
        <taxon>Pseudomonadota</taxon>
        <taxon>Gammaproteobacteria</taxon>
        <taxon>Thiotrichales</taxon>
        <taxon>Thiotrichaceae</taxon>
        <taxon>environmental samples</taxon>
    </lineage>
</organism>
<dbReference type="EMBL" id="CACVAT010000571">
    <property type="protein sequence ID" value="CAA6830265.1"/>
    <property type="molecule type" value="Genomic_DNA"/>
</dbReference>
<evidence type="ECO:0000313" key="2">
    <source>
        <dbReference type="EMBL" id="CAA6830265.1"/>
    </source>
</evidence>
<keyword evidence="1" id="KW-0456">Lyase</keyword>
<proteinExistence type="predicted"/>
<dbReference type="GO" id="GO:0016829">
    <property type="term" value="F:lyase activity"/>
    <property type="evidence" value="ECO:0007669"/>
    <property type="project" value="UniProtKB-KW"/>
</dbReference>